<protein>
    <submittedName>
        <fullName evidence="1">Uncharacterized protein</fullName>
    </submittedName>
</protein>
<dbReference type="EMBL" id="BAAAPN010000019">
    <property type="protein sequence ID" value="GAA1749355.1"/>
    <property type="molecule type" value="Genomic_DNA"/>
</dbReference>
<dbReference type="Proteomes" id="UP001501475">
    <property type="component" value="Unassembled WGS sequence"/>
</dbReference>
<name>A0ABN2K6T5_9MICO</name>
<accession>A0ABN2K6T5</accession>
<gene>
    <name evidence="1" type="ORF">GCM10009810_07190</name>
</gene>
<keyword evidence="2" id="KW-1185">Reference proteome</keyword>
<comment type="caution">
    <text evidence="1">The sequence shown here is derived from an EMBL/GenBank/DDBJ whole genome shotgun (WGS) entry which is preliminary data.</text>
</comment>
<proteinExistence type="predicted"/>
<evidence type="ECO:0000313" key="2">
    <source>
        <dbReference type="Proteomes" id="UP001501475"/>
    </source>
</evidence>
<reference evidence="1 2" key="1">
    <citation type="journal article" date="2019" name="Int. J. Syst. Evol. Microbiol.">
        <title>The Global Catalogue of Microorganisms (GCM) 10K type strain sequencing project: providing services to taxonomists for standard genome sequencing and annotation.</title>
        <authorList>
            <consortium name="The Broad Institute Genomics Platform"/>
            <consortium name="The Broad Institute Genome Sequencing Center for Infectious Disease"/>
            <person name="Wu L."/>
            <person name="Ma J."/>
        </authorList>
    </citation>
    <scope>NUCLEOTIDE SEQUENCE [LARGE SCALE GENOMIC DNA]</scope>
    <source>
        <strain evidence="1 2">JCM 15591</strain>
    </source>
</reference>
<sequence>MTPSQPATGCYYCGKPIVGTLGLCAEHRAERRREQMRQNSAAYRQRRTTSVFSPEFLEHLDGAHDDISACRGILTEEVQDALDALPDTELLLDVITNLDEWLVGAQGHLLEMIRVATGRQP</sequence>
<organism evidence="1 2">
    <name type="scientific">Nostocoides vanveenii</name>
    <dbReference type="NCBI Taxonomy" id="330835"/>
    <lineage>
        <taxon>Bacteria</taxon>
        <taxon>Bacillati</taxon>
        <taxon>Actinomycetota</taxon>
        <taxon>Actinomycetes</taxon>
        <taxon>Micrococcales</taxon>
        <taxon>Intrasporangiaceae</taxon>
        <taxon>Nostocoides</taxon>
    </lineage>
</organism>
<evidence type="ECO:0000313" key="1">
    <source>
        <dbReference type="EMBL" id="GAA1749355.1"/>
    </source>
</evidence>
<dbReference type="RefSeq" id="WP_344062219.1">
    <property type="nucleotide sequence ID" value="NZ_BAAAPN010000019.1"/>
</dbReference>